<proteinExistence type="predicted"/>
<keyword evidence="1" id="KW-0472">Membrane</keyword>
<evidence type="ECO:0000256" key="1">
    <source>
        <dbReference type="SAM" id="Phobius"/>
    </source>
</evidence>
<evidence type="ECO:0000313" key="2">
    <source>
        <dbReference type="EMBL" id="KAF2703518.1"/>
    </source>
</evidence>
<organism evidence="2 3">
    <name type="scientific">Pleomassaria siparia CBS 279.74</name>
    <dbReference type="NCBI Taxonomy" id="1314801"/>
    <lineage>
        <taxon>Eukaryota</taxon>
        <taxon>Fungi</taxon>
        <taxon>Dikarya</taxon>
        <taxon>Ascomycota</taxon>
        <taxon>Pezizomycotina</taxon>
        <taxon>Dothideomycetes</taxon>
        <taxon>Pleosporomycetidae</taxon>
        <taxon>Pleosporales</taxon>
        <taxon>Pleomassariaceae</taxon>
        <taxon>Pleomassaria</taxon>
    </lineage>
</organism>
<sequence length="88" mass="9434">MSSTKLTHSSPTALPPAYPAVHSPHSLVFRCTARHASVYQCYHLQGIIYPTMVCTVTVVPCGAVLALHITLCTVIIPPPPPPPPSTEY</sequence>
<keyword evidence="1" id="KW-1133">Transmembrane helix</keyword>
<name>A0A6G1JSI8_9PLEO</name>
<evidence type="ECO:0000313" key="3">
    <source>
        <dbReference type="Proteomes" id="UP000799428"/>
    </source>
</evidence>
<dbReference type="Proteomes" id="UP000799428">
    <property type="component" value="Unassembled WGS sequence"/>
</dbReference>
<keyword evidence="1" id="KW-0812">Transmembrane</keyword>
<dbReference type="EMBL" id="MU005787">
    <property type="protein sequence ID" value="KAF2703518.1"/>
    <property type="molecule type" value="Genomic_DNA"/>
</dbReference>
<keyword evidence="3" id="KW-1185">Reference proteome</keyword>
<gene>
    <name evidence="2" type="ORF">K504DRAFT_180028</name>
</gene>
<accession>A0A6G1JSI8</accession>
<protein>
    <submittedName>
        <fullName evidence="2">Uncharacterized protein</fullName>
    </submittedName>
</protein>
<reference evidence="2" key="1">
    <citation type="journal article" date="2020" name="Stud. Mycol.">
        <title>101 Dothideomycetes genomes: a test case for predicting lifestyles and emergence of pathogens.</title>
        <authorList>
            <person name="Haridas S."/>
            <person name="Albert R."/>
            <person name="Binder M."/>
            <person name="Bloem J."/>
            <person name="Labutti K."/>
            <person name="Salamov A."/>
            <person name="Andreopoulos B."/>
            <person name="Baker S."/>
            <person name="Barry K."/>
            <person name="Bills G."/>
            <person name="Bluhm B."/>
            <person name="Cannon C."/>
            <person name="Castanera R."/>
            <person name="Culley D."/>
            <person name="Daum C."/>
            <person name="Ezra D."/>
            <person name="Gonzalez J."/>
            <person name="Henrissat B."/>
            <person name="Kuo A."/>
            <person name="Liang C."/>
            <person name="Lipzen A."/>
            <person name="Lutzoni F."/>
            <person name="Magnuson J."/>
            <person name="Mondo S."/>
            <person name="Nolan M."/>
            <person name="Ohm R."/>
            <person name="Pangilinan J."/>
            <person name="Park H.-J."/>
            <person name="Ramirez L."/>
            <person name="Alfaro M."/>
            <person name="Sun H."/>
            <person name="Tritt A."/>
            <person name="Yoshinaga Y."/>
            <person name="Zwiers L.-H."/>
            <person name="Turgeon B."/>
            <person name="Goodwin S."/>
            <person name="Spatafora J."/>
            <person name="Crous P."/>
            <person name="Grigoriev I."/>
        </authorList>
    </citation>
    <scope>NUCLEOTIDE SEQUENCE</scope>
    <source>
        <strain evidence="2">CBS 279.74</strain>
    </source>
</reference>
<feature type="transmembrane region" description="Helical" evidence="1">
    <location>
        <begin position="47"/>
        <end position="76"/>
    </location>
</feature>
<dbReference type="AlphaFoldDB" id="A0A6G1JSI8"/>